<protein>
    <submittedName>
        <fullName evidence="1">Uncharacterized protein</fullName>
    </submittedName>
</protein>
<gene>
    <name evidence="1" type="ORF">SDC9_140542</name>
</gene>
<dbReference type="AlphaFoldDB" id="A0A645DVT1"/>
<accession>A0A645DVT1</accession>
<name>A0A645DVT1_9ZZZZ</name>
<sequence>MAELFARHGQQQIYAVYDVVDVGPVTPELGAVNDEPALIQRRVDHHVGRAHVRAGVGNTLEIPVGRRYPR</sequence>
<dbReference type="EMBL" id="VSSQ01040210">
    <property type="protein sequence ID" value="MPM93405.1"/>
    <property type="molecule type" value="Genomic_DNA"/>
</dbReference>
<reference evidence="1" key="1">
    <citation type="submission" date="2019-08" db="EMBL/GenBank/DDBJ databases">
        <authorList>
            <person name="Kucharzyk K."/>
            <person name="Murdoch R.W."/>
            <person name="Higgins S."/>
            <person name="Loffler F."/>
        </authorList>
    </citation>
    <scope>NUCLEOTIDE SEQUENCE</scope>
</reference>
<comment type="caution">
    <text evidence="1">The sequence shown here is derived from an EMBL/GenBank/DDBJ whole genome shotgun (WGS) entry which is preliminary data.</text>
</comment>
<evidence type="ECO:0000313" key="1">
    <source>
        <dbReference type="EMBL" id="MPM93405.1"/>
    </source>
</evidence>
<organism evidence="1">
    <name type="scientific">bioreactor metagenome</name>
    <dbReference type="NCBI Taxonomy" id="1076179"/>
    <lineage>
        <taxon>unclassified sequences</taxon>
        <taxon>metagenomes</taxon>
        <taxon>ecological metagenomes</taxon>
    </lineage>
</organism>
<proteinExistence type="predicted"/>